<dbReference type="InterPro" id="IPR003961">
    <property type="entry name" value="FN3_dom"/>
</dbReference>
<gene>
    <name evidence="5" type="ORF">ACFFNY_28565</name>
</gene>
<evidence type="ECO:0000313" key="5">
    <source>
        <dbReference type="EMBL" id="MFB9755549.1"/>
    </source>
</evidence>
<dbReference type="SUPFAM" id="SSF49265">
    <property type="entry name" value="Fibronectin type III"/>
    <property type="match status" value="2"/>
</dbReference>
<feature type="domain" description="Fibronectin type-III" evidence="3">
    <location>
        <begin position="272"/>
        <end position="367"/>
    </location>
</feature>
<feature type="compositionally biased region" description="Polar residues" evidence="2">
    <location>
        <begin position="662"/>
        <end position="675"/>
    </location>
</feature>
<dbReference type="Gene3D" id="2.60.40.10">
    <property type="entry name" value="Immunoglobulins"/>
    <property type="match status" value="4"/>
</dbReference>
<dbReference type="PROSITE" id="PS51272">
    <property type="entry name" value="SLH"/>
    <property type="match status" value="3"/>
</dbReference>
<dbReference type="SMART" id="SM00060">
    <property type="entry name" value="FN3"/>
    <property type="match status" value="5"/>
</dbReference>
<dbReference type="InterPro" id="IPR001119">
    <property type="entry name" value="SLH_dom"/>
</dbReference>
<organism evidence="5 6">
    <name type="scientific">Paenibacillus hodogayensis</name>
    <dbReference type="NCBI Taxonomy" id="279208"/>
    <lineage>
        <taxon>Bacteria</taxon>
        <taxon>Bacillati</taxon>
        <taxon>Bacillota</taxon>
        <taxon>Bacilli</taxon>
        <taxon>Bacillales</taxon>
        <taxon>Paenibacillaceae</taxon>
        <taxon>Paenibacillus</taxon>
    </lineage>
</organism>
<dbReference type="InterPro" id="IPR050964">
    <property type="entry name" value="Striated_Muscle_Regulatory"/>
</dbReference>
<evidence type="ECO:0000259" key="3">
    <source>
        <dbReference type="PROSITE" id="PS50853"/>
    </source>
</evidence>
<feature type="domain" description="Fibronectin type-III" evidence="3">
    <location>
        <begin position="371"/>
        <end position="463"/>
    </location>
</feature>
<evidence type="ECO:0000256" key="1">
    <source>
        <dbReference type="ARBA" id="ARBA00022737"/>
    </source>
</evidence>
<dbReference type="PANTHER" id="PTHR13817">
    <property type="entry name" value="TITIN"/>
    <property type="match status" value="1"/>
</dbReference>
<dbReference type="Pfam" id="PF00041">
    <property type="entry name" value="fn3"/>
    <property type="match status" value="4"/>
</dbReference>
<feature type="domain" description="Fibronectin type-III" evidence="3">
    <location>
        <begin position="566"/>
        <end position="661"/>
    </location>
</feature>
<dbReference type="InterPro" id="IPR036116">
    <property type="entry name" value="FN3_sf"/>
</dbReference>
<proteinExistence type="predicted"/>
<dbReference type="Proteomes" id="UP001589619">
    <property type="component" value="Unassembled WGS sequence"/>
</dbReference>
<evidence type="ECO:0000256" key="2">
    <source>
        <dbReference type="SAM" id="MobiDB-lite"/>
    </source>
</evidence>
<accession>A0ABV5W4P5</accession>
<name>A0ABV5W4P5_9BACL</name>
<dbReference type="InterPro" id="IPR013783">
    <property type="entry name" value="Ig-like_fold"/>
</dbReference>
<dbReference type="PROSITE" id="PS50853">
    <property type="entry name" value="FN3"/>
    <property type="match status" value="4"/>
</dbReference>
<dbReference type="Pfam" id="PF00395">
    <property type="entry name" value="SLH"/>
    <property type="match status" value="3"/>
</dbReference>
<feature type="domain" description="Fibronectin type-III" evidence="3">
    <location>
        <begin position="467"/>
        <end position="563"/>
    </location>
</feature>
<comment type="caution">
    <text evidence="5">The sequence shown here is derived from an EMBL/GenBank/DDBJ whole genome shotgun (WGS) entry which is preliminary data.</text>
</comment>
<feature type="region of interest" description="Disordered" evidence="2">
    <location>
        <begin position="647"/>
        <end position="697"/>
    </location>
</feature>
<protein>
    <submittedName>
        <fullName evidence="5">S-layer homology domain-containing protein</fullName>
    </submittedName>
</protein>
<dbReference type="CDD" id="cd00063">
    <property type="entry name" value="FN3"/>
    <property type="match status" value="4"/>
</dbReference>
<evidence type="ECO:0000259" key="4">
    <source>
        <dbReference type="PROSITE" id="PS51272"/>
    </source>
</evidence>
<keyword evidence="1" id="KW-0677">Repeat</keyword>
<feature type="domain" description="SLH" evidence="4">
    <location>
        <begin position="909"/>
        <end position="972"/>
    </location>
</feature>
<evidence type="ECO:0000313" key="6">
    <source>
        <dbReference type="Proteomes" id="UP001589619"/>
    </source>
</evidence>
<dbReference type="EMBL" id="JBHMAG010000018">
    <property type="protein sequence ID" value="MFB9755549.1"/>
    <property type="molecule type" value="Genomic_DNA"/>
</dbReference>
<dbReference type="RefSeq" id="WP_344908628.1">
    <property type="nucleotide sequence ID" value="NZ_BAAAYO010000006.1"/>
</dbReference>
<keyword evidence="6" id="KW-1185">Reference proteome</keyword>
<feature type="domain" description="SLH" evidence="4">
    <location>
        <begin position="1032"/>
        <end position="1095"/>
    </location>
</feature>
<sequence length="1117" mass="116636">MMLTRFTDRRRTRLLPLLVAFMLILGVFPAGYNTAFASIEYPVFSPSYPTLTSTSLTTATLKVKSPQNGTVYYVVTDEMMSLMLSSLSVKNGMGLGNVPITNKGSIPVQAGVEVQLPISGLSSMPGMPMLTSTISVVIEDPHGTLLQVPLRFPFQPLIDTTPPVFEGGFPQIGSVTPDSVEVKVKLDEPAIVYTKVLPRGSAPIDSITVASNLPGTPFITANTEQTITISGLTPNTDYDIYVVARDIPSMYSPIGNLQTSPVMLQTSTTTAGPSAPAQVTAVGGDAQAVVTWSSSAQAVSYAVYKYAGTAAPLLESDWTVVQPGTADTSFTVTGLTNGTPYVFAVKASDGAQSSAFSSASASVTPRAVLAPPAQVSATAGDSLAAVTWSASANAVSYAVYHYAGAAAPLLPSDWVVSAPTVTGTTYTVQNLVNGTPYVFAVKAIDGDGTSAFSPASASVTPVAALTPPTVPQEVLAVAGNAQASLSWNASNHANSYAVYQYAGTAAPQQESDWVLAASNVIGKRYTVTGLTNGTSYVFAVRAVNEAGWSDFSQASGSVTPVAALTPPTVPQEVVAVAGNAQVSLSWNASRNVVSYSVYQYAGTAAPQQTSDWVLAASNVTGKSFTVTGLTNGTAYVFAVRASNEAGTSDYSLPSASVIPQGGSDNPGTNPGTEPETNPGTNSGANSGGGAGGSAPTTETIKVNVENGTNAAVVSSLDITRTRDAKGSIKDSLKFESGKAKEIVQQLIDSGSKIATIVIPDAKDEVSEWNFTIDKATSSLLFEKGIDLVLVNNNVKITIPSAALQDRAQDVYFRLVPLKSQQERSDVERRAQADTGIVTVAGDARIHMAGRPVVIETNLQDRPVTLVLPLEGQAALNADPSQLGVYIEHSDGSKELVRGEVVDLAEKGEKGLRITVDKFSTFSVVLVDAWGGSKELKAYIQGYEDHTFRPNGFITRAETAAIIARIAGDKAASASVSYTDVSAGHWAATAIATATNLTIMTGYEDKSFKPNQAVTRAEMAKALLPLLKTDRGAASVSFSDMKGHWAADAVARLKAAGVLNGYEDGTFRPDGQLTRAEAVTMINGILGVAPHKDQQPIWKDVKSDFWAYGAIQAASAAQ</sequence>
<feature type="domain" description="SLH" evidence="4">
    <location>
        <begin position="973"/>
        <end position="1031"/>
    </location>
</feature>
<dbReference type="PANTHER" id="PTHR13817:SF73">
    <property type="entry name" value="FIBRONECTIN TYPE-III DOMAIN-CONTAINING PROTEIN"/>
    <property type="match status" value="1"/>
</dbReference>
<reference evidence="5 6" key="1">
    <citation type="submission" date="2024-09" db="EMBL/GenBank/DDBJ databases">
        <authorList>
            <person name="Sun Q."/>
            <person name="Mori K."/>
        </authorList>
    </citation>
    <scope>NUCLEOTIDE SEQUENCE [LARGE SCALE GENOMIC DNA]</scope>
    <source>
        <strain evidence="5 6">JCM 12520</strain>
    </source>
</reference>